<keyword evidence="4 6" id="KW-1133">Transmembrane helix</keyword>
<accession>A0ABR3QK66</accession>
<dbReference type="PANTHER" id="PTHR43791">
    <property type="entry name" value="PERMEASE-RELATED"/>
    <property type="match status" value="1"/>
</dbReference>
<evidence type="ECO:0000256" key="1">
    <source>
        <dbReference type="ARBA" id="ARBA00004141"/>
    </source>
</evidence>
<dbReference type="SUPFAM" id="SSF103473">
    <property type="entry name" value="MFS general substrate transporter"/>
    <property type="match status" value="1"/>
</dbReference>
<dbReference type="InterPro" id="IPR036259">
    <property type="entry name" value="MFS_trans_sf"/>
</dbReference>
<feature type="transmembrane region" description="Helical" evidence="6">
    <location>
        <begin position="369"/>
        <end position="389"/>
    </location>
</feature>
<feature type="transmembrane region" description="Helical" evidence="6">
    <location>
        <begin position="192"/>
        <end position="211"/>
    </location>
</feature>
<dbReference type="Pfam" id="PF07690">
    <property type="entry name" value="MFS_1"/>
    <property type="match status" value="1"/>
</dbReference>
<evidence type="ECO:0008006" key="9">
    <source>
        <dbReference type="Google" id="ProtNLM"/>
    </source>
</evidence>
<dbReference type="InterPro" id="IPR011701">
    <property type="entry name" value="MFS"/>
</dbReference>
<comment type="caution">
    <text evidence="7">The sequence shown here is derived from an EMBL/GenBank/DDBJ whole genome shotgun (WGS) entry which is preliminary data.</text>
</comment>
<keyword evidence="3 6" id="KW-0812">Transmembrane</keyword>
<evidence type="ECO:0000256" key="2">
    <source>
        <dbReference type="ARBA" id="ARBA00022448"/>
    </source>
</evidence>
<sequence>MVRDANSNHSSDIEHTTFTIDPDLKQISSEYPSSDDVLKEVRKPEYNDRDAFIGGGSLEAYEPIPEYEGRHRYDPKAQWTEEEEKKLVRKLDYRICSWVCLMFFALQLDRGNISQALSDNMLKDLGLSTNQYNYGMMIFYLCFLSAEVPSQMISKKLGPDVWIPIQMVTWSVVGICQALITGEKSFYATRALLGLIEGGFIPDAILYLSYFYKNTEMPVRMSYFYCASNGTFIVAAFLAFGILHMRDTGGWEGWRWLFALEGALTALIGVLSWFYLPPSPTQTASWFRGKNGWFTEREEVIMVNRVLKDDPAKGGMHNRQGLTLKLLWNSLMDYDLWPMYLISFTMLIPTNPVSAYLTLSLRNHGFDTFQTNLLTIPAYVLFLIQLLFWTRVSEWINNRMAVVLFYSFWCLPLLLALELLPGNASPWSWYTVTILLIGYPYIHSIMVSLISRNSGSVRTRTIGSALYNMICQASSVIASQIYRDDDKPLYRRGNKVLLGLVAWNVVMTIFIKGYFMWRNKSRDRIWNEMTVDQKDHYIRTTKDEGNKRLDFRFAH</sequence>
<keyword evidence="2" id="KW-0813">Transport</keyword>
<comment type="subcellular location">
    <subcellularLocation>
        <location evidence="1">Membrane</location>
        <topology evidence="1">Multi-pass membrane protein</topology>
    </subcellularLocation>
</comment>
<evidence type="ECO:0000256" key="4">
    <source>
        <dbReference type="ARBA" id="ARBA00022989"/>
    </source>
</evidence>
<feature type="transmembrane region" description="Helical" evidence="6">
    <location>
        <begin position="401"/>
        <end position="421"/>
    </location>
</feature>
<protein>
    <recommendedName>
        <fullName evidence="9">Phthalate transporter</fullName>
    </recommendedName>
</protein>
<feature type="transmembrane region" description="Helical" evidence="6">
    <location>
        <begin position="161"/>
        <end position="180"/>
    </location>
</feature>
<evidence type="ECO:0000256" key="6">
    <source>
        <dbReference type="SAM" id="Phobius"/>
    </source>
</evidence>
<keyword evidence="5 6" id="KW-0472">Membrane</keyword>
<feature type="transmembrane region" description="Helical" evidence="6">
    <location>
        <begin position="462"/>
        <end position="482"/>
    </location>
</feature>
<evidence type="ECO:0000313" key="8">
    <source>
        <dbReference type="Proteomes" id="UP001521222"/>
    </source>
</evidence>
<proteinExistence type="predicted"/>
<evidence type="ECO:0000256" key="5">
    <source>
        <dbReference type="ARBA" id="ARBA00023136"/>
    </source>
</evidence>
<name>A0ABR3QK66_9PLEO</name>
<feature type="transmembrane region" description="Helical" evidence="6">
    <location>
        <begin position="337"/>
        <end position="357"/>
    </location>
</feature>
<gene>
    <name evidence="7" type="ORF">SLS59_009642</name>
</gene>
<feature type="transmembrane region" description="Helical" evidence="6">
    <location>
        <begin position="223"/>
        <end position="244"/>
    </location>
</feature>
<organism evidence="7 8">
    <name type="scientific">Nothophoma quercina</name>
    <dbReference type="NCBI Taxonomy" id="749835"/>
    <lineage>
        <taxon>Eukaryota</taxon>
        <taxon>Fungi</taxon>
        <taxon>Dikarya</taxon>
        <taxon>Ascomycota</taxon>
        <taxon>Pezizomycotina</taxon>
        <taxon>Dothideomycetes</taxon>
        <taxon>Pleosporomycetidae</taxon>
        <taxon>Pleosporales</taxon>
        <taxon>Pleosporineae</taxon>
        <taxon>Didymellaceae</taxon>
        <taxon>Nothophoma</taxon>
    </lineage>
</organism>
<dbReference type="PANTHER" id="PTHR43791:SF104">
    <property type="entry name" value="MAJOR FACILITATOR SUPERFAMILY (MFS) PROFILE DOMAIN-CONTAINING PROTEIN-RELATED"/>
    <property type="match status" value="1"/>
</dbReference>
<evidence type="ECO:0000256" key="3">
    <source>
        <dbReference type="ARBA" id="ARBA00022692"/>
    </source>
</evidence>
<keyword evidence="8" id="KW-1185">Reference proteome</keyword>
<feature type="transmembrane region" description="Helical" evidence="6">
    <location>
        <begin position="427"/>
        <end position="450"/>
    </location>
</feature>
<feature type="transmembrane region" description="Helical" evidence="6">
    <location>
        <begin position="497"/>
        <end position="517"/>
    </location>
</feature>
<dbReference type="Gene3D" id="1.20.1250.20">
    <property type="entry name" value="MFS general substrate transporter like domains"/>
    <property type="match status" value="1"/>
</dbReference>
<dbReference type="Proteomes" id="UP001521222">
    <property type="component" value="Unassembled WGS sequence"/>
</dbReference>
<evidence type="ECO:0000313" key="7">
    <source>
        <dbReference type="EMBL" id="KAL1592550.1"/>
    </source>
</evidence>
<dbReference type="EMBL" id="JAKIXB020000045">
    <property type="protein sequence ID" value="KAL1592550.1"/>
    <property type="molecule type" value="Genomic_DNA"/>
</dbReference>
<reference evidence="7 8" key="1">
    <citation type="submission" date="2024-02" db="EMBL/GenBank/DDBJ databases">
        <title>De novo assembly and annotation of 12 fungi associated with fruit tree decline syndrome in Ontario, Canada.</title>
        <authorList>
            <person name="Sulman M."/>
            <person name="Ellouze W."/>
            <person name="Ilyukhin E."/>
        </authorList>
    </citation>
    <scope>NUCLEOTIDE SEQUENCE [LARGE SCALE GENOMIC DNA]</scope>
    <source>
        <strain evidence="7 8">M97-236</strain>
    </source>
</reference>
<feature type="transmembrane region" description="Helical" evidence="6">
    <location>
        <begin position="256"/>
        <end position="276"/>
    </location>
</feature>